<dbReference type="InterPro" id="IPR001279">
    <property type="entry name" value="Metallo-B-lactamas"/>
</dbReference>
<dbReference type="EMBL" id="CP050063">
    <property type="protein sequence ID" value="QIP15964.1"/>
    <property type="molecule type" value="Genomic_DNA"/>
</dbReference>
<dbReference type="InterPro" id="IPR036866">
    <property type="entry name" value="RibonucZ/Hydroxyglut_hydro"/>
</dbReference>
<dbReference type="RefSeq" id="WP_167215259.1">
    <property type="nucleotide sequence ID" value="NZ_CP050063.1"/>
</dbReference>
<feature type="domain" description="Metallo-beta-lactamase" evidence="1">
    <location>
        <begin position="23"/>
        <end position="144"/>
    </location>
</feature>
<name>A0A6G9AUD9_9BACT</name>
<evidence type="ECO:0000313" key="3">
    <source>
        <dbReference type="Proteomes" id="UP000501802"/>
    </source>
</evidence>
<dbReference type="Proteomes" id="UP000501802">
    <property type="component" value="Chromosome"/>
</dbReference>
<accession>A0A6G9AUD9</accession>
<reference evidence="2 3" key="1">
    <citation type="submission" date="2020-03" db="EMBL/GenBank/DDBJ databases">
        <authorList>
            <person name="Kim M.K."/>
        </authorList>
    </citation>
    <scope>NUCLEOTIDE SEQUENCE [LARGE SCALE GENOMIC DNA]</scope>
    <source>
        <strain evidence="2 3">BT328</strain>
    </source>
</reference>
<dbReference type="PANTHER" id="PTHR46504:SF2">
    <property type="entry name" value="TRNASE Z TRZ1"/>
    <property type="match status" value="1"/>
</dbReference>
<dbReference type="SUPFAM" id="SSF56281">
    <property type="entry name" value="Metallo-hydrolase/oxidoreductase"/>
    <property type="match status" value="1"/>
</dbReference>
<organism evidence="2 3">
    <name type="scientific">Spirosoma aureum</name>
    <dbReference type="NCBI Taxonomy" id="2692134"/>
    <lineage>
        <taxon>Bacteria</taxon>
        <taxon>Pseudomonadati</taxon>
        <taxon>Bacteroidota</taxon>
        <taxon>Cytophagia</taxon>
        <taxon>Cytophagales</taxon>
        <taxon>Cytophagaceae</taxon>
        <taxon>Spirosoma</taxon>
    </lineage>
</organism>
<dbReference type="PANTHER" id="PTHR46504">
    <property type="entry name" value="TRNASE Z TRZ1"/>
    <property type="match status" value="1"/>
</dbReference>
<keyword evidence="3" id="KW-1185">Reference proteome</keyword>
<dbReference type="AlphaFoldDB" id="A0A6G9AUD9"/>
<protein>
    <submittedName>
        <fullName evidence="2">RNAse Z</fullName>
    </submittedName>
</protein>
<proteinExistence type="predicted"/>
<evidence type="ECO:0000259" key="1">
    <source>
        <dbReference type="Pfam" id="PF12706"/>
    </source>
</evidence>
<sequence>MNLTITGYSTALFSTWYFIEELRLLFDAGDGVAPTLLQKSRKIDHIFLSHADRDHLTGLLRLNELIAREGLPHLYFPTDARSISALEVFSKQFDARVGQTSWLGLTHQQNVAIQKDMYVQALRNNHVANAQPHQIKSVSYQLYQLKHKLKAELAGLPQEQLTQMALTGGREIMLEEIRLNLLGYSGDTPADLLAQWNHTGILIHEATFLNRQDIKEVDPNRNRHSTLEEVLREVAQLKIDTLILGHFSSRYSAEEIDSAIKRYCQQYKVQIPVYRLLPGQVQWNILQSQPIN</sequence>
<dbReference type="KEGG" id="spib:G8759_26680"/>
<dbReference type="Gene3D" id="3.60.15.10">
    <property type="entry name" value="Ribonuclease Z/Hydroxyacylglutathione hydrolase-like"/>
    <property type="match status" value="1"/>
</dbReference>
<dbReference type="Pfam" id="PF12706">
    <property type="entry name" value="Lactamase_B_2"/>
    <property type="match status" value="1"/>
</dbReference>
<evidence type="ECO:0000313" key="2">
    <source>
        <dbReference type="EMBL" id="QIP15964.1"/>
    </source>
</evidence>
<gene>
    <name evidence="2" type="ORF">G8759_26680</name>
</gene>